<dbReference type="InterPro" id="IPR014581">
    <property type="entry name" value="UCP033303"/>
</dbReference>
<protein>
    <recommendedName>
        <fullName evidence="3">DUF1326 domain-containing protein</fullName>
    </recommendedName>
</protein>
<sequence>MANWWWKADYFETCNCAYGCPCNINAIPTDGTCQAIGAWAIKEGAYNDIRLDGLKLAQFVYWPNPIHEGNGRAVIYIDEQANEAQRTALTEIATGNAGPGGPFEIFSSTYSEPPKVVFGSMQLERSNKEANLKFGDLAHAEIEPVRSAMDNSVADVHMVLPSGFIWQDAELVNTKLCEVNADGLKFRHENSNAFLSEVAYNI</sequence>
<dbReference type="EMBL" id="RSCJ01000029">
    <property type="protein sequence ID" value="RUR74486.1"/>
    <property type="molecule type" value="Genomic_DNA"/>
</dbReference>
<dbReference type="OrthoDB" id="9802256at2"/>
<evidence type="ECO:0008006" key="3">
    <source>
        <dbReference type="Google" id="ProtNLM"/>
    </source>
</evidence>
<accession>A0A3S1AB44</accession>
<reference evidence="1 2" key="1">
    <citation type="journal article" date="2019" name="Genome Biol. Evol.">
        <title>Day and night: Metabolic profiles and evolutionary relationships of six axenic non-marine cyanobacteria.</title>
        <authorList>
            <person name="Will S.E."/>
            <person name="Henke P."/>
            <person name="Boedeker C."/>
            <person name="Huang S."/>
            <person name="Brinkmann H."/>
            <person name="Rohde M."/>
            <person name="Jarek M."/>
            <person name="Friedl T."/>
            <person name="Seufert S."/>
            <person name="Schumacher M."/>
            <person name="Overmann J."/>
            <person name="Neumann-Schaal M."/>
            <person name="Petersen J."/>
        </authorList>
    </citation>
    <scope>NUCLEOTIDE SEQUENCE [LARGE SCALE GENOMIC DNA]</scope>
    <source>
        <strain evidence="1 2">PCC 6912</strain>
    </source>
</reference>
<dbReference type="RefSeq" id="WP_016878304.1">
    <property type="nucleotide sequence ID" value="NZ_AJLN01000120.1"/>
</dbReference>
<dbReference type="AlphaFoldDB" id="A0A3S1AB44"/>
<gene>
    <name evidence="1" type="ORF">PCC6912_52610</name>
</gene>
<comment type="caution">
    <text evidence="1">The sequence shown here is derived from an EMBL/GenBank/DDBJ whole genome shotgun (WGS) entry which is preliminary data.</text>
</comment>
<organism evidence="1 2">
    <name type="scientific">Chlorogloeopsis fritschii PCC 6912</name>
    <dbReference type="NCBI Taxonomy" id="211165"/>
    <lineage>
        <taxon>Bacteria</taxon>
        <taxon>Bacillati</taxon>
        <taxon>Cyanobacteriota</taxon>
        <taxon>Cyanophyceae</taxon>
        <taxon>Nostocales</taxon>
        <taxon>Chlorogloeopsidaceae</taxon>
        <taxon>Chlorogloeopsis</taxon>
    </lineage>
</organism>
<dbReference type="STRING" id="211165.GCA_000317285_05438"/>
<dbReference type="InterPro" id="IPR009758">
    <property type="entry name" value="DUF1326"/>
</dbReference>
<evidence type="ECO:0000313" key="2">
    <source>
        <dbReference type="Proteomes" id="UP000268857"/>
    </source>
</evidence>
<dbReference type="Proteomes" id="UP000268857">
    <property type="component" value="Unassembled WGS sequence"/>
</dbReference>
<dbReference type="PIRSF" id="PIRSF033303">
    <property type="entry name" value="UCP033303"/>
    <property type="match status" value="1"/>
</dbReference>
<evidence type="ECO:0000313" key="1">
    <source>
        <dbReference type="EMBL" id="RUR74486.1"/>
    </source>
</evidence>
<proteinExistence type="predicted"/>
<keyword evidence="2" id="KW-1185">Reference proteome</keyword>
<name>A0A3S1AB44_CHLFR</name>
<dbReference type="Pfam" id="PF07040">
    <property type="entry name" value="DUF1326"/>
    <property type="match status" value="1"/>
</dbReference>